<evidence type="ECO:0000313" key="1">
    <source>
        <dbReference type="EMBL" id="CZR60286.1"/>
    </source>
</evidence>
<keyword evidence="2" id="KW-1185">Reference proteome</keyword>
<dbReference type="EMBL" id="FJOG01000015">
    <property type="protein sequence ID" value="CZR60286.1"/>
    <property type="molecule type" value="Genomic_DNA"/>
</dbReference>
<gene>
    <name evidence="1" type="ORF">PAC_10182</name>
</gene>
<proteinExistence type="predicted"/>
<protein>
    <submittedName>
        <fullName evidence="1">Uncharacterized protein</fullName>
    </submittedName>
</protein>
<accession>A0A1L7X5I3</accession>
<dbReference type="Proteomes" id="UP000184330">
    <property type="component" value="Unassembled WGS sequence"/>
</dbReference>
<organism evidence="1 2">
    <name type="scientific">Phialocephala subalpina</name>
    <dbReference type="NCBI Taxonomy" id="576137"/>
    <lineage>
        <taxon>Eukaryota</taxon>
        <taxon>Fungi</taxon>
        <taxon>Dikarya</taxon>
        <taxon>Ascomycota</taxon>
        <taxon>Pezizomycotina</taxon>
        <taxon>Leotiomycetes</taxon>
        <taxon>Helotiales</taxon>
        <taxon>Mollisiaceae</taxon>
        <taxon>Phialocephala</taxon>
        <taxon>Phialocephala fortinii species complex</taxon>
    </lineage>
</organism>
<sequence>MKAEFPKPYMHELDDAGSVNNVNAENMVIQSERFERQVWNASMSSQLVSRQLPESHPAPSGDRHYLHYSGGLQYTRKLVKGPERPKDITAEASHRLGCCKSFDTRIHAAGARHRTSWTLHKVRVEESNEVQTVTASSNPVLAFSHSLGSPKAPTLMAVRAGSSAGANRIRTFLRPGAGKYSYWSEDGSSWVCPQFTNV</sequence>
<dbReference type="AlphaFoldDB" id="A0A1L7X5I3"/>
<reference evidence="1 2" key="1">
    <citation type="submission" date="2016-03" db="EMBL/GenBank/DDBJ databases">
        <authorList>
            <person name="Ploux O."/>
        </authorList>
    </citation>
    <scope>NUCLEOTIDE SEQUENCE [LARGE SCALE GENOMIC DNA]</scope>
    <source>
        <strain evidence="1 2">UAMH 11012</strain>
    </source>
</reference>
<evidence type="ECO:0000313" key="2">
    <source>
        <dbReference type="Proteomes" id="UP000184330"/>
    </source>
</evidence>
<name>A0A1L7X5I3_9HELO</name>